<evidence type="ECO:0000256" key="1">
    <source>
        <dbReference type="ARBA" id="ARBA00004123"/>
    </source>
</evidence>
<keyword evidence="8" id="KW-1185">Reference proteome</keyword>
<evidence type="ECO:0000256" key="5">
    <source>
        <dbReference type="PROSITE-ProRule" id="PRU00221"/>
    </source>
</evidence>
<dbReference type="InterPro" id="IPR006594">
    <property type="entry name" value="LisH"/>
</dbReference>
<evidence type="ECO:0000313" key="8">
    <source>
        <dbReference type="Proteomes" id="UP000256964"/>
    </source>
</evidence>
<dbReference type="Pfam" id="PF08513">
    <property type="entry name" value="LisH"/>
    <property type="match status" value="1"/>
</dbReference>
<dbReference type="OrthoDB" id="1367865at2759"/>
<proteinExistence type="predicted"/>
<dbReference type="GO" id="GO:0000118">
    <property type="term" value="C:histone deacetylase complex"/>
    <property type="evidence" value="ECO:0007669"/>
    <property type="project" value="TreeGrafter"/>
</dbReference>
<feature type="repeat" description="WD" evidence="5">
    <location>
        <begin position="448"/>
        <end position="494"/>
    </location>
</feature>
<dbReference type="InterPro" id="IPR020472">
    <property type="entry name" value="WD40_PAC1"/>
</dbReference>
<feature type="compositionally biased region" description="Polar residues" evidence="6">
    <location>
        <begin position="164"/>
        <end position="173"/>
    </location>
</feature>
<dbReference type="EMBL" id="KZ857396">
    <property type="protein sequence ID" value="RDX50999.1"/>
    <property type="molecule type" value="Genomic_DNA"/>
</dbReference>
<dbReference type="AlphaFoldDB" id="A0A371DEM4"/>
<feature type="repeat" description="WD" evidence="5">
    <location>
        <begin position="316"/>
        <end position="357"/>
    </location>
</feature>
<dbReference type="Proteomes" id="UP000256964">
    <property type="component" value="Unassembled WGS sequence"/>
</dbReference>
<evidence type="ECO:0000256" key="6">
    <source>
        <dbReference type="SAM" id="MobiDB-lite"/>
    </source>
</evidence>
<organism evidence="7 8">
    <name type="scientific">Lentinus brumalis</name>
    <dbReference type="NCBI Taxonomy" id="2498619"/>
    <lineage>
        <taxon>Eukaryota</taxon>
        <taxon>Fungi</taxon>
        <taxon>Dikarya</taxon>
        <taxon>Basidiomycota</taxon>
        <taxon>Agaricomycotina</taxon>
        <taxon>Agaricomycetes</taxon>
        <taxon>Polyporales</taxon>
        <taxon>Polyporaceae</taxon>
        <taxon>Lentinus</taxon>
    </lineage>
</organism>
<dbReference type="SMART" id="SM00667">
    <property type="entry name" value="LisH"/>
    <property type="match status" value="1"/>
</dbReference>
<keyword evidence="2 5" id="KW-0853">WD repeat</keyword>
<dbReference type="InterPro" id="IPR019775">
    <property type="entry name" value="WD40_repeat_CS"/>
</dbReference>
<feature type="repeat" description="WD" evidence="5">
    <location>
        <begin position="399"/>
        <end position="440"/>
    </location>
</feature>
<dbReference type="Pfam" id="PF00400">
    <property type="entry name" value="WD40"/>
    <property type="match status" value="7"/>
</dbReference>
<dbReference type="STRING" id="139420.A0A371DEM4"/>
<feature type="compositionally biased region" description="Basic and acidic residues" evidence="6">
    <location>
        <begin position="145"/>
        <end position="161"/>
    </location>
</feature>
<feature type="repeat" description="WD" evidence="5">
    <location>
        <begin position="495"/>
        <end position="536"/>
    </location>
</feature>
<reference evidence="7 8" key="1">
    <citation type="journal article" date="2018" name="Biotechnol. Biofuels">
        <title>Integrative visual omics of the white-rot fungus Polyporus brumalis exposes the biotechnological potential of its oxidative enzymes for delignifying raw plant biomass.</title>
        <authorList>
            <person name="Miyauchi S."/>
            <person name="Rancon A."/>
            <person name="Drula E."/>
            <person name="Hage H."/>
            <person name="Chaduli D."/>
            <person name="Favel A."/>
            <person name="Grisel S."/>
            <person name="Henrissat B."/>
            <person name="Herpoel-Gimbert I."/>
            <person name="Ruiz-Duenas F.J."/>
            <person name="Chevret D."/>
            <person name="Hainaut M."/>
            <person name="Lin J."/>
            <person name="Wang M."/>
            <person name="Pangilinan J."/>
            <person name="Lipzen A."/>
            <person name="Lesage-Meessen L."/>
            <person name="Navarro D."/>
            <person name="Riley R."/>
            <person name="Grigoriev I.V."/>
            <person name="Zhou S."/>
            <person name="Raouche S."/>
            <person name="Rosso M.N."/>
        </authorList>
    </citation>
    <scope>NUCLEOTIDE SEQUENCE [LARGE SCALE GENOMIC DNA]</scope>
    <source>
        <strain evidence="7 8">BRFM 1820</strain>
    </source>
</reference>
<dbReference type="SUPFAM" id="SSF50978">
    <property type="entry name" value="WD40 repeat-like"/>
    <property type="match status" value="1"/>
</dbReference>
<dbReference type="InterPro" id="IPR015943">
    <property type="entry name" value="WD40/YVTN_repeat-like_dom_sf"/>
</dbReference>
<dbReference type="PROSITE" id="PS50082">
    <property type="entry name" value="WD_REPEATS_2"/>
    <property type="match status" value="6"/>
</dbReference>
<dbReference type="PROSITE" id="PS00678">
    <property type="entry name" value="WD_REPEATS_1"/>
    <property type="match status" value="2"/>
</dbReference>
<evidence type="ECO:0000256" key="3">
    <source>
        <dbReference type="ARBA" id="ARBA00022737"/>
    </source>
</evidence>
<accession>A0A371DEM4</accession>
<dbReference type="InterPro" id="IPR036322">
    <property type="entry name" value="WD40_repeat_dom_sf"/>
</dbReference>
<keyword evidence="3" id="KW-0677">Repeat</keyword>
<keyword evidence="4" id="KW-0539">Nucleus</keyword>
<dbReference type="PANTHER" id="PTHR22846:SF2">
    <property type="entry name" value="F-BOX-LIKE_WD REPEAT-CONTAINING PROTEIN EBI"/>
    <property type="match status" value="1"/>
</dbReference>
<evidence type="ECO:0000313" key="7">
    <source>
        <dbReference type="EMBL" id="RDX50999.1"/>
    </source>
</evidence>
<dbReference type="GO" id="GO:0003714">
    <property type="term" value="F:transcription corepressor activity"/>
    <property type="evidence" value="ECO:0007669"/>
    <property type="project" value="InterPro"/>
</dbReference>
<feature type="compositionally biased region" description="Low complexity" evidence="6">
    <location>
        <begin position="119"/>
        <end position="131"/>
    </location>
</feature>
<dbReference type="Gene3D" id="1.20.960.30">
    <property type="match status" value="1"/>
</dbReference>
<dbReference type="Gene3D" id="2.130.10.10">
    <property type="entry name" value="YVTN repeat-like/Quinoprotein amine dehydrogenase"/>
    <property type="match status" value="1"/>
</dbReference>
<evidence type="ECO:0000256" key="2">
    <source>
        <dbReference type="ARBA" id="ARBA00022574"/>
    </source>
</evidence>
<feature type="repeat" description="WD" evidence="5">
    <location>
        <begin position="274"/>
        <end position="306"/>
    </location>
</feature>
<dbReference type="PROSITE" id="PS50294">
    <property type="entry name" value="WD_REPEATS_REGION"/>
    <property type="match status" value="5"/>
</dbReference>
<dbReference type="InterPro" id="IPR045183">
    <property type="entry name" value="Ebi-like"/>
</dbReference>
<dbReference type="InterPro" id="IPR001680">
    <property type="entry name" value="WD40_rpt"/>
</dbReference>
<name>A0A371DEM4_9APHY</name>
<feature type="repeat" description="WD" evidence="5">
    <location>
        <begin position="217"/>
        <end position="251"/>
    </location>
</feature>
<dbReference type="PANTHER" id="PTHR22846">
    <property type="entry name" value="WD40 REPEAT PROTEIN"/>
    <property type="match status" value="1"/>
</dbReference>
<dbReference type="PROSITE" id="PS50896">
    <property type="entry name" value="LISH"/>
    <property type="match status" value="1"/>
</dbReference>
<comment type="subcellular location">
    <subcellularLocation>
        <location evidence="1">Nucleus</location>
    </subcellularLocation>
</comment>
<sequence length="581" mass="63414">MPEPDPFRISADEINYLIYAYFKDSGFSHSAFVLRAESKLERSAYYGKSVPRGELVELLGKALLYSEVEAHWRGNNMTLSCTNKFGLLEPHVCSYDPELPPPPPPVSHRVPLASVQPQAHSHGYASSSSESSLKRKASAASSADHPPEKRTRTDGSRDGGLDVRSTSSVERTPSASRASSAAPDHANAALYPSTAKSNGTTISSDPEEHPDGPVRLLKGHKAEVFVCAWNPVNHSALASGSKDSLVHLWNVPGPDPDGNVPSTVDPPIVCAYAAVGDDRDLTSITWSPDGTLVAVGCYDCILRIYDAQGKGYFVQQQQEKGPIFAVRFSPSGRWLLSASLDGSACLWDVKQKQLHAQYRNHKECCLDVDWLSDTQFVTSGSDGVINIMHVDSMKPLKQLVGHEHEVNQVKCNPSRTRIASCSDDMTGRIWNIEDIGSSRTVDDHSLVLSGHTGPVSHIAWAPITISGEHDLVATSSFDGTSRLWDSATGECLCTFHDHKSNVYALAFSPDGRHLATGGADGWLYIYDVAAKEKRWSWHTGSSQPSIFEIVWQQSGNLNRLAMAMERRTVGVVDLTRIPDLQ</sequence>
<dbReference type="CDD" id="cd00200">
    <property type="entry name" value="WD40"/>
    <property type="match status" value="1"/>
</dbReference>
<protein>
    <submittedName>
        <fullName evidence="7">WD40 repeat-like protein</fullName>
    </submittedName>
</protein>
<evidence type="ECO:0000256" key="4">
    <source>
        <dbReference type="ARBA" id="ARBA00023242"/>
    </source>
</evidence>
<dbReference type="GO" id="GO:0006357">
    <property type="term" value="P:regulation of transcription by RNA polymerase II"/>
    <property type="evidence" value="ECO:0007669"/>
    <property type="project" value="TreeGrafter"/>
</dbReference>
<dbReference type="PRINTS" id="PR00320">
    <property type="entry name" value="GPROTEINBRPT"/>
</dbReference>
<dbReference type="SMART" id="SM00320">
    <property type="entry name" value="WD40"/>
    <property type="match status" value="7"/>
</dbReference>
<feature type="compositionally biased region" description="Low complexity" evidence="6">
    <location>
        <begin position="174"/>
        <end position="189"/>
    </location>
</feature>
<feature type="compositionally biased region" description="Polar residues" evidence="6">
    <location>
        <begin position="194"/>
        <end position="204"/>
    </location>
</feature>
<gene>
    <name evidence="7" type="ORF">OH76DRAFT_1347768</name>
</gene>
<feature type="region of interest" description="Disordered" evidence="6">
    <location>
        <begin position="115"/>
        <end position="214"/>
    </location>
</feature>